<dbReference type="Proteomes" id="UP000320244">
    <property type="component" value="Unassembled WGS sequence"/>
</dbReference>
<gene>
    <name evidence="2" type="ORF">FGL98_07295</name>
</gene>
<dbReference type="EMBL" id="VCQV01000007">
    <property type="protein sequence ID" value="TWP37208.1"/>
    <property type="molecule type" value="Genomic_DNA"/>
</dbReference>
<name>A0A563E3V4_9MICO</name>
<dbReference type="InterPro" id="IPR007214">
    <property type="entry name" value="YbaK/aa-tRNA-synth-assoc-dom"/>
</dbReference>
<evidence type="ECO:0000313" key="3">
    <source>
        <dbReference type="Proteomes" id="UP000320244"/>
    </source>
</evidence>
<accession>A0A563E3V4</accession>
<feature type="domain" description="YbaK/aminoacyl-tRNA synthetase-associated" evidence="1">
    <location>
        <begin position="42"/>
        <end position="162"/>
    </location>
</feature>
<dbReference type="OrthoDB" id="9796920at2"/>
<evidence type="ECO:0000259" key="1">
    <source>
        <dbReference type="Pfam" id="PF04073"/>
    </source>
</evidence>
<dbReference type="Gene3D" id="3.90.960.10">
    <property type="entry name" value="YbaK/aminoacyl-tRNA synthetase-associated domain"/>
    <property type="match status" value="1"/>
</dbReference>
<keyword evidence="3" id="KW-1185">Reference proteome</keyword>
<dbReference type="AlphaFoldDB" id="A0A563E3V4"/>
<proteinExistence type="predicted"/>
<dbReference type="GO" id="GO:0002161">
    <property type="term" value="F:aminoacyl-tRNA deacylase activity"/>
    <property type="evidence" value="ECO:0007669"/>
    <property type="project" value="InterPro"/>
</dbReference>
<organism evidence="2 3">
    <name type="scientific">Leekyejoonella antrihumi</name>
    <dbReference type="NCBI Taxonomy" id="1660198"/>
    <lineage>
        <taxon>Bacteria</taxon>
        <taxon>Bacillati</taxon>
        <taxon>Actinomycetota</taxon>
        <taxon>Actinomycetes</taxon>
        <taxon>Micrococcales</taxon>
        <taxon>Dermacoccaceae</taxon>
        <taxon>Leekyejoonella</taxon>
    </lineage>
</organism>
<evidence type="ECO:0000313" key="2">
    <source>
        <dbReference type="EMBL" id="TWP37208.1"/>
    </source>
</evidence>
<reference evidence="2 3" key="2">
    <citation type="submission" date="2019-08" db="EMBL/GenBank/DDBJ databases">
        <title>Jejuicoccus antrihumi gen. nov., sp. nov., a new member of the family Dermacoccaceae isolated from a cave.</title>
        <authorList>
            <person name="Schumann P."/>
            <person name="Kim I.S."/>
        </authorList>
    </citation>
    <scope>NUCLEOTIDE SEQUENCE [LARGE SCALE GENOMIC DNA]</scope>
    <source>
        <strain evidence="2 3">C5-26</strain>
    </source>
</reference>
<reference evidence="2 3" key="1">
    <citation type="submission" date="2019-05" db="EMBL/GenBank/DDBJ databases">
        <authorList>
            <person name="Lee S.D."/>
        </authorList>
    </citation>
    <scope>NUCLEOTIDE SEQUENCE [LARGE SCALE GENOMIC DNA]</scope>
    <source>
        <strain evidence="2 3">C5-26</strain>
    </source>
</reference>
<dbReference type="Pfam" id="PF04073">
    <property type="entry name" value="tRNA_edit"/>
    <property type="match status" value="1"/>
</dbReference>
<dbReference type="InterPro" id="IPR036754">
    <property type="entry name" value="YbaK/aa-tRNA-synt-asso_dom_sf"/>
</dbReference>
<sequence>MGMTTLRWTPALDSPELLAPPTVSALATVAIRERVEVAPIDPSISDTATLVERSDIRLEECANCVVVSGKRAGEERVAAVLVLASTRADINTVVRKHLDVRKVSFMSMDAAVERTGMEYGGITPLGLPTAWPVLIDARVIQADSIVIGSGVRHSKLRLAGADAALLPGAQVIDGLSK</sequence>
<protein>
    <recommendedName>
        <fullName evidence="1">YbaK/aminoacyl-tRNA synthetase-associated domain-containing protein</fullName>
    </recommendedName>
</protein>
<comment type="caution">
    <text evidence="2">The sequence shown here is derived from an EMBL/GenBank/DDBJ whole genome shotgun (WGS) entry which is preliminary data.</text>
</comment>
<dbReference type="SUPFAM" id="SSF55826">
    <property type="entry name" value="YbaK/ProRS associated domain"/>
    <property type="match status" value="1"/>
</dbReference>